<feature type="region of interest" description="Disordered" evidence="1">
    <location>
        <begin position="172"/>
        <end position="193"/>
    </location>
</feature>
<dbReference type="RefSeq" id="XP_007416384.1">
    <property type="nucleotide sequence ID" value="XM_007416322.1"/>
</dbReference>
<dbReference type="VEuPathDB" id="FungiDB:MELLADRAFT_67897"/>
<evidence type="ECO:0000256" key="1">
    <source>
        <dbReference type="SAM" id="MobiDB-lite"/>
    </source>
</evidence>
<name>F4S4V1_MELLP</name>
<organism evidence="3">
    <name type="scientific">Melampsora larici-populina (strain 98AG31 / pathotype 3-4-7)</name>
    <name type="common">Poplar leaf rust fungus</name>
    <dbReference type="NCBI Taxonomy" id="747676"/>
    <lineage>
        <taxon>Eukaryota</taxon>
        <taxon>Fungi</taxon>
        <taxon>Dikarya</taxon>
        <taxon>Basidiomycota</taxon>
        <taxon>Pucciniomycotina</taxon>
        <taxon>Pucciniomycetes</taxon>
        <taxon>Pucciniales</taxon>
        <taxon>Melampsoraceae</taxon>
        <taxon>Melampsora</taxon>
    </lineage>
</organism>
<protein>
    <submittedName>
        <fullName evidence="2">Uncharacterized protein</fullName>
    </submittedName>
</protein>
<sequence>MEQMVFELSIFYTLSGLPSPKQYKPLDLTPDERHELQTLYNETVSIAKVTKAYASISNGIPQAAAIGRDPSQGFPHKPHPAQRLKDKGYRVKIIQLEGSKLKPEDFLLGFDKMNSKRSLWLQDLEAGLFKIEKDEELGGLVNAGVTNSADIDEEEEEWGGIPESRELLEASALHDTELEDENEEADLPDENDW</sequence>
<reference evidence="3" key="1">
    <citation type="journal article" date="2011" name="Proc. Natl. Acad. Sci. U.S.A.">
        <title>Obligate biotrophy features unraveled by the genomic analysis of rust fungi.</title>
        <authorList>
            <person name="Duplessis S."/>
            <person name="Cuomo C.A."/>
            <person name="Lin Y.-C."/>
            <person name="Aerts A."/>
            <person name="Tisserant E."/>
            <person name="Veneault-Fourrey C."/>
            <person name="Joly D.L."/>
            <person name="Hacquard S."/>
            <person name="Amselem J."/>
            <person name="Cantarel B.L."/>
            <person name="Chiu R."/>
            <person name="Coutinho P.M."/>
            <person name="Feau N."/>
            <person name="Field M."/>
            <person name="Frey P."/>
            <person name="Gelhaye E."/>
            <person name="Goldberg J."/>
            <person name="Grabherr M.G."/>
            <person name="Kodira C.D."/>
            <person name="Kohler A."/>
            <person name="Kuees U."/>
            <person name="Lindquist E.A."/>
            <person name="Lucas S.M."/>
            <person name="Mago R."/>
            <person name="Mauceli E."/>
            <person name="Morin E."/>
            <person name="Murat C."/>
            <person name="Pangilinan J.L."/>
            <person name="Park R."/>
            <person name="Pearson M."/>
            <person name="Quesneville H."/>
            <person name="Rouhier N."/>
            <person name="Sakthikumar S."/>
            <person name="Salamov A.A."/>
            <person name="Schmutz J."/>
            <person name="Selles B."/>
            <person name="Shapiro H."/>
            <person name="Tanguay P."/>
            <person name="Tuskan G.A."/>
            <person name="Henrissat B."/>
            <person name="Van de Peer Y."/>
            <person name="Rouze P."/>
            <person name="Ellis J.G."/>
            <person name="Dodds P.N."/>
            <person name="Schein J.E."/>
            <person name="Zhong S."/>
            <person name="Hamelin R.C."/>
            <person name="Grigoriev I.V."/>
            <person name="Szabo L.J."/>
            <person name="Martin F."/>
        </authorList>
    </citation>
    <scope>NUCLEOTIDE SEQUENCE [LARGE SCALE GENOMIC DNA]</scope>
    <source>
        <strain evidence="3">98AG31 / pathotype 3-4-7</strain>
    </source>
</reference>
<gene>
    <name evidence="2" type="ORF">MELLADRAFT_67897</name>
</gene>
<dbReference type="HOGENOM" id="CLU_1409074_0_0_1"/>
<dbReference type="OrthoDB" id="10361957at2759"/>
<dbReference type="Proteomes" id="UP000001072">
    <property type="component" value="Unassembled WGS sequence"/>
</dbReference>
<dbReference type="GeneID" id="18930927"/>
<feature type="compositionally biased region" description="Acidic residues" evidence="1">
    <location>
        <begin position="177"/>
        <end position="193"/>
    </location>
</feature>
<dbReference type="AlphaFoldDB" id="F4S4V1"/>
<dbReference type="InParanoid" id="F4S4V1"/>
<evidence type="ECO:0000313" key="2">
    <source>
        <dbReference type="EMBL" id="EGG00365.1"/>
    </source>
</evidence>
<accession>F4S4V1</accession>
<keyword evidence="3" id="KW-1185">Reference proteome</keyword>
<evidence type="ECO:0000313" key="3">
    <source>
        <dbReference type="Proteomes" id="UP000001072"/>
    </source>
</evidence>
<dbReference type="KEGG" id="mlr:MELLADRAFT_67897"/>
<dbReference type="EMBL" id="GL883148">
    <property type="protein sequence ID" value="EGG00365.1"/>
    <property type="molecule type" value="Genomic_DNA"/>
</dbReference>
<proteinExistence type="predicted"/>